<organism evidence="1 2">
    <name type="scientific">Sulfitobacter sediminis</name>
    <dbReference type="NCBI Taxonomy" id="3234186"/>
    <lineage>
        <taxon>Bacteria</taxon>
        <taxon>Pseudomonadati</taxon>
        <taxon>Pseudomonadota</taxon>
        <taxon>Alphaproteobacteria</taxon>
        <taxon>Rhodobacterales</taxon>
        <taxon>Roseobacteraceae</taxon>
        <taxon>Sulfitobacter</taxon>
    </lineage>
</organism>
<sequence length="158" mass="16963">MSDVQAGGPQATARAAMDLFADHCFSPFHTAEKARKAFALSGTTYDFYDLDPFSIADPSPATGRPVTPGTDRRCEIAFPGNHADKAATTAVEALNKEGIITPTPLPASYTETDTTTLLAARKLNPRRTAIVHVGTRKGPQGTETFMLVERLLPTDDQN</sequence>
<proteinExistence type="predicted"/>
<name>A0ABV3RPY1_9RHOB</name>
<dbReference type="EMBL" id="JBFNXX010000012">
    <property type="protein sequence ID" value="MEW9921052.1"/>
    <property type="molecule type" value="Genomic_DNA"/>
</dbReference>
<dbReference type="RefSeq" id="WP_367878753.1">
    <property type="nucleotide sequence ID" value="NZ_JBFNXX010000012.1"/>
</dbReference>
<reference evidence="1 2" key="1">
    <citation type="submission" date="2024-07" db="EMBL/GenBank/DDBJ databases">
        <title>Marimonas sp.nov., isolated from tidal-flat sediment.</title>
        <authorList>
            <person name="Jayan J.N."/>
            <person name="Lee S.S."/>
        </authorList>
    </citation>
    <scope>NUCLEOTIDE SEQUENCE [LARGE SCALE GENOMIC DNA]</scope>
    <source>
        <strain evidence="1 2">MJW-29</strain>
    </source>
</reference>
<protein>
    <submittedName>
        <fullName evidence="1">Succinyl-CoA synthetase subunit beta</fullName>
    </submittedName>
</protein>
<evidence type="ECO:0000313" key="2">
    <source>
        <dbReference type="Proteomes" id="UP001556098"/>
    </source>
</evidence>
<keyword evidence="2" id="KW-1185">Reference proteome</keyword>
<comment type="caution">
    <text evidence="1">The sequence shown here is derived from an EMBL/GenBank/DDBJ whole genome shotgun (WGS) entry which is preliminary data.</text>
</comment>
<accession>A0ABV3RPY1</accession>
<dbReference type="Proteomes" id="UP001556098">
    <property type="component" value="Unassembled WGS sequence"/>
</dbReference>
<gene>
    <name evidence="1" type="ORF">AB2B41_15675</name>
</gene>
<evidence type="ECO:0000313" key="1">
    <source>
        <dbReference type="EMBL" id="MEW9921052.1"/>
    </source>
</evidence>